<evidence type="ECO:0000313" key="4">
    <source>
        <dbReference type="Proteomes" id="UP001219525"/>
    </source>
</evidence>
<dbReference type="AlphaFoldDB" id="A0AAD6VKQ5"/>
<feature type="compositionally biased region" description="Low complexity" evidence="1">
    <location>
        <begin position="388"/>
        <end position="399"/>
    </location>
</feature>
<sequence>MCQVADQLVRPIEQSEIVRKRAVRVHPEEYQNCTKYCTGLQTSKDTSHLAPLSKAVTHDGGQVCGGQTTGFKGQVYNPEGRDMFGKGPAVCRKNSSPSAGSGRCRSIVLCIWRGYYGDTRSRIKLWRRDTAMTIIIESVLVQFQATVLHQHFNSVAASDASLPSTVCRFGASILVTGVYRVLVTLAQRRSTSLAIRVGYHCGRGAHAPARGDTSDRAPIASRTPPDALQPVALVVGLGCQCSRSRSTGGSSLCASNASSGPTASASRVWRRNSVSSASNKTAASEPSRSATAHRGSSMAMVSGTSTRVSTVVAHSTGTAAPVAGGAAGFAHNVGGIVGVAIGGSVALVLGGALVYLVFARRRRAIARSQSSDPRDAQRRPAVPPTPPSSSSFAALLRPLGFRRASRSPRATGTPASEGGGRAAPLTSHLPEALAPSPLGPGSSLLNPRAHPDHAAPPPLPPPWPAAGPMTPPARAGTRPDPPPGLLRPGLATLQQPQSFMDHIDYSRPIGGRVAVRMASEGETPTPDSMDPAPAPAGPDMSEFHAL</sequence>
<gene>
    <name evidence="3" type="ORF">GGX14DRAFT_606879</name>
</gene>
<dbReference type="Proteomes" id="UP001219525">
    <property type="component" value="Unassembled WGS sequence"/>
</dbReference>
<keyword evidence="2" id="KW-0472">Membrane</keyword>
<feature type="compositionally biased region" description="Pro residues" evidence="1">
    <location>
        <begin position="454"/>
        <end position="471"/>
    </location>
</feature>
<comment type="caution">
    <text evidence="3">The sequence shown here is derived from an EMBL/GenBank/DDBJ whole genome shotgun (WGS) entry which is preliminary data.</text>
</comment>
<accession>A0AAD6VKQ5</accession>
<keyword evidence="2" id="KW-1133">Transmembrane helix</keyword>
<proteinExistence type="predicted"/>
<name>A0AAD6VKQ5_9AGAR</name>
<dbReference type="EMBL" id="JARJCW010000016">
    <property type="protein sequence ID" value="KAJ7215919.1"/>
    <property type="molecule type" value="Genomic_DNA"/>
</dbReference>
<feature type="region of interest" description="Disordered" evidence="1">
    <location>
        <begin position="517"/>
        <end position="546"/>
    </location>
</feature>
<reference evidence="3" key="1">
    <citation type="submission" date="2023-03" db="EMBL/GenBank/DDBJ databases">
        <title>Massive genome expansion in bonnet fungi (Mycena s.s.) driven by repeated elements and novel gene families across ecological guilds.</title>
        <authorList>
            <consortium name="Lawrence Berkeley National Laboratory"/>
            <person name="Harder C.B."/>
            <person name="Miyauchi S."/>
            <person name="Viragh M."/>
            <person name="Kuo A."/>
            <person name="Thoen E."/>
            <person name="Andreopoulos B."/>
            <person name="Lu D."/>
            <person name="Skrede I."/>
            <person name="Drula E."/>
            <person name="Henrissat B."/>
            <person name="Morin E."/>
            <person name="Kohler A."/>
            <person name="Barry K."/>
            <person name="LaButti K."/>
            <person name="Morin E."/>
            <person name="Salamov A."/>
            <person name="Lipzen A."/>
            <person name="Mereny Z."/>
            <person name="Hegedus B."/>
            <person name="Baldrian P."/>
            <person name="Stursova M."/>
            <person name="Weitz H."/>
            <person name="Taylor A."/>
            <person name="Grigoriev I.V."/>
            <person name="Nagy L.G."/>
            <person name="Martin F."/>
            <person name="Kauserud H."/>
        </authorList>
    </citation>
    <scope>NUCLEOTIDE SEQUENCE</scope>
    <source>
        <strain evidence="3">9144</strain>
    </source>
</reference>
<feature type="compositionally biased region" description="Polar residues" evidence="1">
    <location>
        <begin position="248"/>
        <end position="265"/>
    </location>
</feature>
<feature type="transmembrane region" description="Helical" evidence="2">
    <location>
        <begin position="336"/>
        <end position="358"/>
    </location>
</feature>
<feature type="region of interest" description="Disordered" evidence="1">
    <location>
        <begin position="366"/>
        <end position="495"/>
    </location>
</feature>
<evidence type="ECO:0000256" key="2">
    <source>
        <dbReference type="SAM" id="Phobius"/>
    </source>
</evidence>
<keyword evidence="2" id="KW-0812">Transmembrane</keyword>
<evidence type="ECO:0000313" key="3">
    <source>
        <dbReference type="EMBL" id="KAJ7215919.1"/>
    </source>
</evidence>
<protein>
    <submittedName>
        <fullName evidence="3">Uncharacterized protein</fullName>
    </submittedName>
</protein>
<feature type="region of interest" description="Disordered" evidence="1">
    <location>
        <begin position="248"/>
        <end position="303"/>
    </location>
</feature>
<evidence type="ECO:0000256" key="1">
    <source>
        <dbReference type="SAM" id="MobiDB-lite"/>
    </source>
</evidence>
<feature type="compositionally biased region" description="Polar residues" evidence="1">
    <location>
        <begin position="272"/>
        <end position="290"/>
    </location>
</feature>
<keyword evidence="4" id="KW-1185">Reference proteome</keyword>
<organism evidence="3 4">
    <name type="scientific">Mycena pura</name>
    <dbReference type="NCBI Taxonomy" id="153505"/>
    <lineage>
        <taxon>Eukaryota</taxon>
        <taxon>Fungi</taxon>
        <taxon>Dikarya</taxon>
        <taxon>Basidiomycota</taxon>
        <taxon>Agaricomycotina</taxon>
        <taxon>Agaricomycetes</taxon>
        <taxon>Agaricomycetidae</taxon>
        <taxon>Agaricales</taxon>
        <taxon>Marasmiineae</taxon>
        <taxon>Mycenaceae</taxon>
        <taxon>Mycena</taxon>
    </lineage>
</organism>